<proteinExistence type="predicted"/>
<dbReference type="STRING" id="1882918.BCY86_05750"/>
<name>A0A1L6MXD9_9BACT</name>
<feature type="region of interest" description="Disordered" evidence="1">
    <location>
        <begin position="101"/>
        <end position="121"/>
    </location>
</feature>
<evidence type="ECO:0000313" key="2">
    <source>
        <dbReference type="EMBL" id="APS00241.1"/>
    </source>
</evidence>
<sequence>MVFTTFSSGNLAVSRLITITAGAVRERVRRMGLQSPQSLFEERKETEGHSSSFYRSGGNSLPETIHCRQEASQYGMEVSVLVEELHRQRASNPYQRRLGVTPLSTHIGGTQKAPTELPLRF</sequence>
<evidence type="ECO:0000256" key="1">
    <source>
        <dbReference type="SAM" id="MobiDB-lite"/>
    </source>
</evidence>
<feature type="region of interest" description="Disordered" evidence="1">
    <location>
        <begin position="35"/>
        <end position="61"/>
    </location>
</feature>
<dbReference type="Proteomes" id="UP000185544">
    <property type="component" value="Chromosome"/>
</dbReference>
<keyword evidence="3" id="KW-1185">Reference proteome</keyword>
<accession>A0A1L6MXD9</accession>
<dbReference type="AlphaFoldDB" id="A0A1L6MXD9"/>
<reference evidence="2 3" key="1">
    <citation type="submission" date="2016-08" db="EMBL/GenBank/DDBJ databases">
        <title>Identification and validation of antigenic proteins from Pajaroellobacter abortibovis using de-novo genome sequence assembly and reverse vaccinology.</title>
        <authorList>
            <person name="Welly B.T."/>
            <person name="Miller M.R."/>
            <person name="Stott J.L."/>
            <person name="Blanchard M.T."/>
            <person name="Islas-Trejo A.D."/>
            <person name="O'Rourke S.M."/>
            <person name="Young A.E."/>
            <person name="Medrano J.F."/>
            <person name="Van Eenennaam A.L."/>
        </authorList>
    </citation>
    <scope>NUCLEOTIDE SEQUENCE [LARGE SCALE GENOMIC DNA]</scope>
    <source>
        <strain evidence="2 3">BTF92-0548A/99-0131</strain>
    </source>
</reference>
<gene>
    <name evidence="2" type="ORF">BCY86_05750</name>
</gene>
<protein>
    <submittedName>
        <fullName evidence="2">Uncharacterized protein</fullName>
    </submittedName>
</protein>
<evidence type="ECO:0000313" key="3">
    <source>
        <dbReference type="Proteomes" id="UP000185544"/>
    </source>
</evidence>
<organism evidence="2 3">
    <name type="scientific">Pajaroellobacter abortibovis</name>
    <dbReference type="NCBI Taxonomy" id="1882918"/>
    <lineage>
        <taxon>Bacteria</taxon>
        <taxon>Pseudomonadati</taxon>
        <taxon>Myxococcota</taxon>
        <taxon>Polyangia</taxon>
        <taxon>Polyangiales</taxon>
        <taxon>Polyangiaceae</taxon>
    </lineage>
</organism>
<dbReference type="KEGG" id="pabo:BCY86_05750"/>
<dbReference type="EMBL" id="CP016908">
    <property type="protein sequence ID" value="APS00241.1"/>
    <property type="molecule type" value="Genomic_DNA"/>
</dbReference>
<feature type="compositionally biased region" description="Polar residues" evidence="1">
    <location>
        <begin position="49"/>
        <end position="61"/>
    </location>
</feature>